<dbReference type="GO" id="GO:0000398">
    <property type="term" value="P:mRNA splicing, via spliceosome"/>
    <property type="evidence" value="ECO:0007669"/>
    <property type="project" value="TreeGrafter"/>
</dbReference>
<dbReference type="InterPro" id="IPR035979">
    <property type="entry name" value="RBD_domain_sf"/>
</dbReference>
<feature type="compositionally biased region" description="Low complexity" evidence="10">
    <location>
        <begin position="662"/>
        <end position="675"/>
    </location>
</feature>
<reference evidence="14 15" key="1">
    <citation type="journal article" date="2018" name="Nat. Ecol. Evol.">
        <title>Genomic signatures of mitonuclear coevolution across populations of Tigriopus californicus.</title>
        <authorList>
            <person name="Barreto F.S."/>
            <person name="Watson E.T."/>
            <person name="Lima T.G."/>
            <person name="Willett C.S."/>
            <person name="Edmands S."/>
            <person name="Li W."/>
            <person name="Burton R.S."/>
        </authorList>
    </citation>
    <scope>NUCLEOTIDE SEQUENCE [LARGE SCALE GENOMIC DNA]</scope>
    <source>
        <strain evidence="14 15">San Diego</strain>
    </source>
</reference>
<feature type="compositionally biased region" description="Low complexity" evidence="10">
    <location>
        <begin position="567"/>
        <end position="583"/>
    </location>
</feature>
<keyword evidence="4 9" id="KW-0863">Zinc-finger</keyword>
<evidence type="ECO:0000259" key="12">
    <source>
        <dbReference type="PROSITE" id="PS50174"/>
    </source>
</evidence>
<organism evidence="14 15">
    <name type="scientific">Tigriopus californicus</name>
    <name type="common">Marine copepod</name>
    <dbReference type="NCBI Taxonomy" id="6832"/>
    <lineage>
        <taxon>Eukaryota</taxon>
        <taxon>Metazoa</taxon>
        <taxon>Ecdysozoa</taxon>
        <taxon>Arthropoda</taxon>
        <taxon>Crustacea</taxon>
        <taxon>Multicrustacea</taxon>
        <taxon>Hexanauplia</taxon>
        <taxon>Copepoda</taxon>
        <taxon>Harpacticoida</taxon>
        <taxon>Harpacticidae</taxon>
        <taxon>Tigriopus</taxon>
    </lineage>
</organism>
<dbReference type="GO" id="GO:0008270">
    <property type="term" value="F:zinc ion binding"/>
    <property type="evidence" value="ECO:0007669"/>
    <property type="project" value="UniProtKB-KW"/>
</dbReference>
<dbReference type="Pfam" id="PF17780">
    <property type="entry name" value="OCRE"/>
    <property type="match status" value="1"/>
</dbReference>
<keyword evidence="3" id="KW-0677">Repeat</keyword>
<dbReference type="Pfam" id="PF00076">
    <property type="entry name" value="RRM_1"/>
    <property type="match status" value="1"/>
</dbReference>
<keyword evidence="2" id="KW-0479">Metal-binding</keyword>
<sequence length="794" mass="87978">MDLLMAAESYAQAAAVAQAQAYLAAWHGPHVRPSTTGMLSSTSILGPQFVTAPGGVIPPPPTHMSRETRSVKRSSSRDRDREDEGRYAPPNTTVMVRGLAQHIGENEIREDIVQCNLVAQDIRVIRKKETRTSRGFAFVDFDQLQDAKKWMDERKGVLIFGDNSRAVMQYSVPKSEKGRDVPRSVADWTCPKCGIKNFRRREMCFKCGVAKPDDEGEDAEESSSTPSCTVLLRDLDPLTSEDKVLTVLNKLNDRPIKAIRIGRDNLTNMSFGVCYIDMNTLVDAISLHNTLLGQPPIIDDKLISVSYLQTKTLTPTQAANTALAAAQWSHQGKQPSEAEIESMAEYSANMYAKDPTEKLYYLEYYRNYFRNVGDQGAVSSSSPSVSSSVAVTSAANPLPNLGVIKVSGVDYKIFPPPDTSTYAYDEASGYYYDAQTTFYYDANTRYYYNSKAGIYVYWSPEHQTYLPVQQKAENPQKEDTELPVEDGNINTPKEKTEKVKSAKRIAKDMEKWAKTLNQKKDAAKNFSPVEVAPAVMNTKSSAAVSASGAQDVAFNMLRSNTCVGVASSSLSSSSSSTTATAASKISMPTGLGSLPGYGSEPEDEPGANQSASRPAPNFTDWDGLACLLCERQFASKEKLQKHNLKSDLHKENLDRFHRDNESATSTSKASSSGSAFQYRDRAKERRQKYGEDDHPKPNRLKEHYLRAMEEVESQAVPEKKIDDSNIGNRMLQRMGWKQGLGLGKANQGRTTIVEADRRTHQAGLGSAKVLPKNPNQTYKDAVKRTLFQRFQDMD</sequence>
<feature type="region of interest" description="Disordered" evidence="10">
    <location>
        <begin position="650"/>
        <end position="700"/>
    </location>
</feature>
<evidence type="ECO:0000259" key="13">
    <source>
        <dbReference type="PROSITE" id="PS50199"/>
    </source>
</evidence>
<feature type="compositionally biased region" description="Basic and acidic residues" evidence="10">
    <location>
        <begin position="650"/>
        <end position="661"/>
    </location>
</feature>
<protein>
    <recommendedName>
        <fullName evidence="16">RNA-binding protein 5</fullName>
    </recommendedName>
</protein>
<dbReference type="STRING" id="6832.A0A553NXZ7"/>
<dbReference type="OMA" id="CESEHER"/>
<evidence type="ECO:0000256" key="2">
    <source>
        <dbReference type="ARBA" id="ARBA00022723"/>
    </source>
</evidence>
<evidence type="ECO:0000256" key="9">
    <source>
        <dbReference type="PROSITE-ProRule" id="PRU00322"/>
    </source>
</evidence>
<feature type="domain" description="RanBP2-type" evidence="13">
    <location>
        <begin position="184"/>
        <end position="213"/>
    </location>
</feature>
<dbReference type="SMART" id="SM00547">
    <property type="entry name" value="ZnF_RBZ"/>
    <property type="match status" value="1"/>
</dbReference>
<keyword evidence="6 8" id="KW-0694">RNA-binding</keyword>
<dbReference type="PROSITE" id="PS50174">
    <property type="entry name" value="G_PATCH"/>
    <property type="match status" value="1"/>
</dbReference>
<comment type="caution">
    <text evidence="14">The sequence shown here is derived from an EMBL/GenBank/DDBJ whole genome shotgun (WGS) entry which is preliminary data.</text>
</comment>
<dbReference type="GO" id="GO:0003723">
    <property type="term" value="F:RNA binding"/>
    <property type="evidence" value="ECO:0007669"/>
    <property type="project" value="UniProtKB-UniRule"/>
</dbReference>
<evidence type="ECO:0000256" key="4">
    <source>
        <dbReference type="ARBA" id="ARBA00022771"/>
    </source>
</evidence>
<dbReference type="SUPFAM" id="SSF54928">
    <property type="entry name" value="RNA-binding domain, RBD"/>
    <property type="match status" value="1"/>
</dbReference>
<keyword evidence="7" id="KW-0539">Nucleus</keyword>
<evidence type="ECO:0000259" key="11">
    <source>
        <dbReference type="PROSITE" id="PS50102"/>
    </source>
</evidence>
<keyword evidence="15" id="KW-1185">Reference proteome</keyword>
<dbReference type="InterPro" id="IPR012677">
    <property type="entry name" value="Nucleotide-bd_a/b_plait_sf"/>
</dbReference>
<dbReference type="SMART" id="SM00443">
    <property type="entry name" value="G_patch"/>
    <property type="match status" value="1"/>
</dbReference>
<dbReference type="PROSITE" id="PS01358">
    <property type="entry name" value="ZF_RANBP2_1"/>
    <property type="match status" value="1"/>
</dbReference>
<feature type="region of interest" description="Disordered" evidence="10">
    <location>
        <begin position="473"/>
        <end position="495"/>
    </location>
</feature>
<dbReference type="CDD" id="cd16162">
    <property type="entry name" value="OCRE_RBM5_like"/>
    <property type="match status" value="1"/>
</dbReference>
<dbReference type="InterPro" id="IPR000467">
    <property type="entry name" value="G_patch_dom"/>
</dbReference>
<dbReference type="InterPro" id="IPR000504">
    <property type="entry name" value="RRM_dom"/>
</dbReference>
<dbReference type="Proteomes" id="UP000318571">
    <property type="component" value="Chromosome 9"/>
</dbReference>
<dbReference type="PROSITE" id="PS50102">
    <property type="entry name" value="RRM"/>
    <property type="match status" value="1"/>
</dbReference>
<dbReference type="PROSITE" id="PS50199">
    <property type="entry name" value="ZF_RANBP2_2"/>
    <property type="match status" value="1"/>
</dbReference>
<dbReference type="AlphaFoldDB" id="A0A553NXZ7"/>
<evidence type="ECO:0000256" key="6">
    <source>
        <dbReference type="ARBA" id="ARBA00022884"/>
    </source>
</evidence>
<evidence type="ECO:0008006" key="16">
    <source>
        <dbReference type="Google" id="ProtNLM"/>
    </source>
</evidence>
<feature type="compositionally biased region" description="Basic and acidic residues" evidence="10">
    <location>
        <begin position="678"/>
        <end position="700"/>
    </location>
</feature>
<feature type="compositionally biased region" description="Basic and acidic residues" evidence="10">
    <location>
        <begin position="64"/>
        <end position="86"/>
    </location>
</feature>
<evidence type="ECO:0000256" key="10">
    <source>
        <dbReference type="SAM" id="MobiDB-lite"/>
    </source>
</evidence>
<evidence type="ECO:0000256" key="3">
    <source>
        <dbReference type="ARBA" id="ARBA00022737"/>
    </source>
</evidence>
<dbReference type="InterPro" id="IPR036443">
    <property type="entry name" value="Znf_RanBP2_sf"/>
</dbReference>
<dbReference type="InterPro" id="IPR001876">
    <property type="entry name" value="Znf_RanBP2"/>
</dbReference>
<dbReference type="Gene3D" id="3.30.70.330">
    <property type="match status" value="2"/>
</dbReference>
<accession>A0A553NXZ7</accession>
<feature type="domain" description="RRM" evidence="11">
    <location>
        <begin position="92"/>
        <end position="173"/>
    </location>
</feature>
<gene>
    <name evidence="14" type="ORF">TCAL_02457</name>
</gene>
<evidence type="ECO:0000256" key="8">
    <source>
        <dbReference type="PROSITE-ProRule" id="PRU00176"/>
    </source>
</evidence>
<proteinExistence type="predicted"/>
<feature type="domain" description="G-patch" evidence="12">
    <location>
        <begin position="723"/>
        <end position="769"/>
    </location>
</feature>
<dbReference type="GO" id="GO:0005634">
    <property type="term" value="C:nucleus"/>
    <property type="evidence" value="ECO:0007669"/>
    <property type="project" value="UniProtKB-SubCell"/>
</dbReference>
<name>A0A553NXZ7_TIGCA</name>
<dbReference type="InterPro" id="IPR041591">
    <property type="entry name" value="OCRE"/>
</dbReference>
<dbReference type="PANTHER" id="PTHR13948">
    <property type="entry name" value="RNA-BINDING PROTEIN"/>
    <property type="match status" value="1"/>
</dbReference>
<dbReference type="EMBL" id="VCGU01000009">
    <property type="protein sequence ID" value="TRY70300.1"/>
    <property type="molecule type" value="Genomic_DNA"/>
</dbReference>
<dbReference type="Pfam" id="PF01585">
    <property type="entry name" value="G-patch"/>
    <property type="match status" value="1"/>
</dbReference>
<dbReference type="PANTHER" id="PTHR13948:SF3">
    <property type="entry name" value="FI21118P1"/>
    <property type="match status" value="1"/>
</dbReference>
<dbReference type="Gene3D" id="4.10.1060.10">
    <property type="entry name" value="Zinc finger, RanBP2-type"/>
    <property type="match status" value="1"/>
</dbReference>
<evidence type="ECO:0000313" key="15">
    <source>
        <dbReference type="Proteomes" id="UP000318571"/>
    </source>
</evidence>
<comment type="subcellular location">
    <subcellularLocation>
        <location evidence="1">Nucleus</location>
    </subcellularLocation>
</comment>
<evidence type="ECO:0000256" key="5">
    <source>
        <dbReference type="ARBA" id="ARBA00022833"/>
    </source>
</evidence>
<feature type="region of interest" description="Disordered" evidence="10">
    <location>
        <begin position="567"/>
        <end position="616"/>
    </location>
</feature>
<feature type="region of interest" description="Disordered" evidence="10">
    <location>
        <begin position="50"/>
        <end position="91"/>
    </location>
</feature>
<evidence type="ECO:0000256" key="1">
    <source>
        <dbReference type="ARBA" id="ARBA00004123"/>
    </source>
</evidence>
<dbReference type="SMART" id="SM00360">
    <property type="entry name" value="RRM"/>
    <property type="match status" value="2"/>
</dbReference>
<keyword evidence="5" id="KW-0862">Zinc</keyword>
<evidence type="ECO:0000313" key="14">
    <source>
        <dbReference type="EMBL" id="TRY70300.1"/>
    </source>
</evidence>
<evidence type="ECO:0000256" key="7">
    <source>
        <dbReference type="ARBA" id="ARBA00023242"/>
    </source>
</evidence>
<dbReference type="SUPFAM" id="SSF90209">
    <property type="entry name" value="Ran binding protein zinc finger-like"/>
    <property type="match status" value="1"/>
</dbReference>